<sequence length="813" mass="93764">MLSIQSHVDEIKRGSLWNLRLSPSAYDTAWLALIPDPDDPTRPMFAKCMHWLVQNQSMEGFWAADDDIDTEPVALDCLPATLACLIALKRWGAAPNNINKGLGFFERNVEELLLRKGKLSDVPRWFTVTFLAMLELAIASGLKVAFPDNLIKVLDELFENRNTILLREELSDKTQYAPLLMFLEALPPSYVKLDDLNQYLERNLGNDGSLYQSPSATARAYMATGNTKCLSYLKSLTNTYLDGGVPSLYCMDEELQQLVMVNQLVRPGLTEYFVPEIEQILLQVEQNYKCKRSPPPRNALHNVVAELYKDSLAFWLLRINGHSVSPSMFCWFLHNNEIRHHIEANYMYFDNVLLNVYRATNLMFLGEAEAEEARSFSIKYLNKITQQKVQTPITTNIHISSSLQRMIEYELKLPWTARMDHLEHLMWIEEAASDALWMGKSSHHRLSRLHNLDLQQLKLKNYTLRQSVYRNEHEEVKRWSKERGLCDMGFGREKTTYCYYARAASTSLPCSSSVRHLLAKAAIVVTVADDFFDEKGSMDDLENLTDAVRRWEVEGLSRHSRIIFEALDDVVNEIRLKCFQKHGKDIKDNLHHLWYETFNSWLMEAKWGKGNIKPSLDVYLQNAMISVAVHTMLLPVSCLLSPVFPVHQWSARHHQDDDDMTSLLLFTVRLLNDTQSYLKEEEGKINYVWLYMNEKEKVKLEDSIQHVQSLINLKKQQFVQHVLTNSHLPKPYKQLHLSCLKIFNMFFNSSNLYDSHDDTHLFHDIQKAFIIPPQVHKFKPRYAKNPQQEATTSAAATSSAAPTTSDQYASQGL</sequence>
<feature type="domain" description="Terpene synthase metal-binding" evidence="7">
    <location>
        <begin position="485"/>
        <end position="714"/>
    </location>
</feature>
<dbReference type="AlphaFoldDB" id="Q9ZPN4"/>
<dbReference type="Gene3D" id="1.10.600.10">
    <property type="entry name" value="Farnesyl Diphosphate Synthase"/>
    <property type="match status" value="1"/>
</dbReference>
<protein>
    <submittedName>
        <fullName evidence="8">Linalool synthase 2</fullName>
    </submittedName>
</protein>
<dbReference type="PANTHER" id="PTHR31739">
    <property type="entry name" value="ENT-COPALYL DIPHOSPHATE SYNTHASE, CHLOROPLASTIC"/>
    <property type="match status" value="1"/>
</dbReference>
<accession>Q9ZPN4</accession>
<dbReference type="InterPro" id="IPR008949">
    <property type="entry name" value="Isoprenoid_synthase_dom_sf"/>
</dbReference>
<feature type="compositionally biased region" description="Low complexity" evidence="5">
    <location>
        <begin position="790"/>
        <end position="805"/>
    </location>
</feature>
<dbReference type="GO" id="GO:0000287">
    <property type="term" value="F:magnesium ion binding"/>
    <property type="evidence" value="ECO:0007669"/>
    <property type="project" value="InterPro"/>
</dbReference>
<dbReference type="InterPro" id="IPR001906">
    <property type="entry name" value="Terpene_synth_N"/>
</dbReference>
<evidence type="ECO:0000256" key="3">
    <source>
        <dbReference type="ARBA" id="ARBA00022842"/>
    </source>
</evidence>
<evidence type="ECO:0000256" key="4">
    <source>
        <dbReference type="ARBA" id="ARBA00023239"/>
    </source>
</evidence>
<feature type="region of interest" description="Disordered" evidence="5">
    <location>
        <begin position="783"/>
        <end position="813"/>
    </location>
</feature>
<evidence type="ECO:0000256" key="2">
    <source>
        <dbReference type="ARBA" id="ARBA00022723"/>
    </source>
</evidence>
<proteinExistence type="evidence at transcript level"/>
<dbReference type="Pfam" id="PF03936">
    <property type="entry name" value="Terpene_synth_C"/>
    <property type="match status" value="1"/>
</dbReference>
<dbReference type="PANTHER" id="PTHR31739:SF25">
    <property type="entry name" value="(E,E)-GERANYLLINALOOL SYNTHASE"/>
    <property type="match status" value="1"/>
</dbReference>
<dbReference type="InterPro" id="IPR005630">
    <property type="entry name" value="Terpene_synthase_metal-bd"/>
</dbReference>
<dbReference type="InterPro" id="IPR036965">
    <property type="entry name" value="Terpene_synth_N_sf"/>
</dbReference>
<dbReference type="FunFam" id="1.10.600.10:FF:000036">
    <property type="entry name" value="cis-abienol synthase, chloroplastic"/>
    <property type="match status" value="1"/>
</dbReference>
<dbReference type="Pfam" id="PF01397">
    <property type="entry name" value="Terpene_synth"/>
    <property type="match status" value="1"/>
</dbReference>
<reference evidence="8" key="1">
    <citation type="journal article" date="1998" name="Mol. Biol. Evol.">
        <title>Structure and evolution of linalool synthase.</title>
        <authorList>
            <person name="Cseke L."/>
            <person name="Dudareva N."/>
            <person name="Pichersky E."/>
        </authorList>
    </citation>
    <scope>NUCLEOTIDE SEQUENCE</scope>
</reference>
<keyword evidence="2" id="KW-0479">Metal-binding</keyword>
<dbReference type="Gene3D" id="1.50.10.160">
    <property type="match status" value="1"/>
</dbReference>
<evidence type="ECO:0000259" key="6">
    <source>
        <dbReference type="Pfam" id="PF01397"/>
    </source>
</evidence>
<name>Q9ZPN4_CLABR</name>
<dbReference type="EMBL" id="AF067603">
    <property type="protein sequence ID" value="AAD19840.1"/>
    <property type="molecule type" value="mRNA"/>
</dbReference>
<feature type="domain" description="Terpene synthase N-terminal" evidence="6">
    <location>
        <begin position="210"/>
        <end position="397"/>
    </location>
</feature>
<dbReference type="SUPFAM" id="SSF48239">
    <property type="entry name" value="Terpenoid cyclases/Protein prenyltransferases"/>
    <property type="match status" value="2"/>
</dbReference>
<keyword evidence="3" id="KW-0460">Magnesium</keyword>
<evidence type="ECO:0000313" key="8">
    <source>
        <dbReference type="EMBL" id="AAD19840.1"/>
    </source>
</evidence>
<dbReference type="SFLD" id="SFLDG01014">
    <property type="entry name" value="Terpene_Cyclase_Like_1_N-term"/>
    <property type="match status" value="1"/>
</dbReference>
<dbReference type="FunFam" id="1.50.10.130:FF:000002">
    <property type="entry name" value="Ent-copalyl diphosphate synthase, chloroplastic"/>
    <property type="match status" value="1"/>
</dbReference>
<organism evidence="8">
    <name type="scientific">Clarkia breweri</name>
    <name type="common">Fairy fans</name>
    <name type="synonym">Eucharidium breweri</name>
    <dbReference type="NCBI Taxonomy" id="36903"/>
    <lineage>
        <taxon>Eukaryota</taxon>
        <taxon>Viridiplantae</taxon>
        <taxon>Streptophyta</taxon>
        <taxon>Embryophyta</taxon>
        <taxon>Tracheophyta</taxon>
        <taxon>Spermatophyta</taxon>
        <taxon>Magnoliopsida</taxon>
        <taxon>eudicotyledons</taxon>
        <taxon>Gunneridae</taxon>
        <taxon>Pentapetalae</taxon>
        <taxon>rosids</taxon>
        <taxon>malvids</taxon>
        <taxon>Myrtales</taxon>
        <taxon>Onagraceae</taxon>
        <taxon>Onagroideae</taxon>
        <taxon>Onagreae</taxon>
        <taxon>Clarkia</taxon>
    </lineage>
</organism>
<dbReference type="InterPro" id="IPR050148">
    <property type="entry name" value="Terpene_synthase-like"/>
</dbReference>
<evidence type="ECO:0000259" key="7">
    <source>
        <dbReference type="Pfam" id="PF03936"/>
    </source>
</evidence>
<gene>
    <name evidence="8" type="primary">LIS2</name>
</gene>
<evidence type="ECO:0000256" key="5">
    <source>
        <dbReference type="SAM" id="MobiDB-lite"/>
    </source>
</evidence>
<dbReference type="SUPFAM" id="SSF48576">
    <property type="entry name" value="Terpenoid synthases"/>
    <property type="match status" value="1"/>
</dbReference>
<keyword evidence="4" id="KW-0456">Lyase</keyword>
<dbReference type="Gene3D" id="1.50.10.130">
    <property type="entry name" value="Terpene synthase, N-terminal domain"/>
    <property type="match status" value="1"/>
</dbReference>
<dbReference type="GO" id="GO:0016102">
    <property type="term" value="P:diterpenoid biosynthetic process"/>
    <property type="evidence" value="ECO:0007669"/>
    <property type="project" value="TreeGrafter"/>
</dbReference>
<dbReference type="InterPro" id="IPR008930">
    <property type="entry name" value="Terpenoid_cyclase/PrenylTrfase"/>
</dbReference>
<comment type="cofactor">
    <cofactor evidence="1">
        <name>Mg(2+)</name>
        <dbReference type="ChEBI" id="CHEBI:18420"/>
    </cofactor>
</comment>
<dbReference type="GO" id="GO:0010333">
    <property type="term" value="F:terpene synthase activity"/>
    <property type="evidence" value="ECO:0007669"/>
    <property type="project" value="InterPro"/>
</dbReference>
<evidence type="ECO:0000256" key="1">
    <source>
        <dbReference type="ARBA" id="ARBA00001946"/>
    </source>
</evidence>